<sequence>MSMDTMIWGNSAGAWIVALIVGVVSFFIFYYLKKIADKYISFLFSRRPSTAISLVLDLVRQINVYFLILLAILAGSSFLSLPLRLSRAISILVVLFLLLQVGLWGNKAINFWLTSNIKRKVEKDPSAATMLSALGFMGKLLFWGIIILIALQNMGIDITALVAGLGIGGIAVALAAQSILGDLFASWSIVLDKPFLVGDFIIIDGYSGTVEHIGLKTTRLRSLTGEQLIFSNSDLLKCRIRNYKRMQERRIVFSFGVLYETPLEKLKEIPDIVKNIITSIENARFDRAHFASYGNFSLNFEVVYYVLSSDYTVYMDIQQRINLALFEEFQKRDIVFAYPTQTIYVSGAKPISVSLKGQPASEESE</sequence>
<keyword evidence="3" id="KW-1003">Cell membrane</keyword>
<dbReference type="Gene3D" id="2.30.30.60">
    <property type="match status" value="1"/>
</dbReference>
<comment type="caution">
    <text evidence="11">The sequence shown here is derived from an EMBL/GenBank/DDBJ whole genome shotgun (WGS) entry which is preliminary data.</text>
</comment>
<dbReference type="InterPro" id="IPR011066">
    <property type="entry name" value="MscS_channel_C_sf"/>
</dbReference>
<dbReference type="Pfam" id="PF21088">
    <property type="entry name" value="MS_channel_1st"/>
    <property type="match status" value="1"/>
</dbReference>
<dbReference type="Pfam" id="PF00924">
    <property type="entry name" value="MS_channel_2nd"/>
    <property type="match status" value="1"/>
</dbReference>
<evidence type="ECO:0000256" key="3">
    <source>
        <dbReference type="ARBA" id="ARBA00022475"/>
    </source>
</evidence>
<feature type="transmembrane region" description="Helical" evidence="7">
    <location>
        <begin position="12"/>
        <end position="32"/>
    </location>
</feature>
<dbReference type="GO" id="GO:0055085">
    <property type="term" value="P:transmembrane transport"/>
    <property type="evidence" value="ECO:0007669"/>
    <property type="project" value="InterPro"/>
</dbReference>
<feature type="domain" description="Mechanosensitive ion channel MscS" evidence="8">
    <location>
        <begin position="179"/>
        <end position="245"/>
    </location>
</feature>
<accession>A0A7V6ZEG3</accession>
<evidence type="ECO:0000259" key="10">
    <source>
        <dbReference type="Pfam" id="PF21088"/>
    </source>
</evidence>
<keyword evidence="6 7" id="KW-0472">Membrane</keyword>
<gene>
    <name evidence="11" type="ORF">GX397_05375</name>
</gene>
<evidence type="ECO:0000259" key="9">
    <source>
        <dbReference type="Pfam" id="PF21082"/>
    </source>
</evidence>
<feature type="transmembrane region" description="Helical" evidence="7">
    <location>
        <begin position="88"/>
        <end position="106"/>
    </location>
</feature>
<dbReference type="PANTHER" id="PTHR30566:SF25">
    <property type="entry name" value="INNER MEMBRANE PROTEIN"/>
    <property type="match status" value="1"/>
</dbReference>
<feature type="transmembrane region" description="Helical" evidence="7">
    <location>
        <begin position="126"/>
        <end position="151"/>
    </location>
</feature>
<evidence type="ECO:0000256" key="5">
    <source>
        <dbReference type="ARBA" id="ARBA00022989"/>
    </source>
</evidence>
<dbReference type="InterPro" id="IPR049142">
    <property type="entry name" value="MS_channel_1st"/>
</dbReference>
<dbReference type="SUPFAM" id="SSF82689">
    <property type="entry name" value="Mechanosensitive channel protein MscS (YggB), C-terminal domain"/>
    <property type="match status" value="1"/>
</dbReference>
<dbReference type="InterPro" id="IPR010920">
    <property type="entry name" value="LSM_dom_sf"/>
</dbReference>
<dbReference type="InterPro" id="IPR006685">
    <property type="entry name" value="MscS_channel_2nd"/>
</dbReference>
<evidence type="ECO:0000313" key="11">
    <source>
        <dbReference type="EMBL" id="HHZ04479.1"/>
    </source>
</evidence>
<evidence type="ECO:0000256" key="1">
    <source>
        <dbReference type="ARBA" id="ARBA00004651"/>
    </source>
</evidence>
<keyword evidence="4 7" id="KW-0812">Transmembrane</keyword>
<keyword evidence="5 7" id="KW-1133">Transmembrane helix</keyword>
<dbReference type="InterPro" id="IPR023408">
    <property type="entry name" value="MscS_beta-dom_sf"/>
</dbReference>
<name>A0A7V6ZEG3_9BACT</name>
<evidence type="ECO:0000313" key="12">
    <source>
        <dbReference type="Proteomes" id="UP000525027"/>
    </source>
</evidence>
<evidence type="ECO:0000259" key="8">
    <source>
        <dbReference type="Pfam" id="PF00924"/>
    </source>
</evidence>
<evidence type="ECO:0000256" key="4">
    <source>
        <dbReference type="ARBA" id="ARBA00022692"/>
    </source>
</evidence>
<feature type="transmembrane region" description="Helical" evidence="7">
    <location>
        <begin position="62"/>
        <end position="81"/>
    </location>
</feature>
<protein>
    <submittedName>
        <fullName evidence="11">Mechanosensitive ion channel family protein</fullName>
    </submittedName>
</protein>
<comment type="similarity">
    <text evidence="2">Belongs to the MscS (TC 1.A.23) family.</text>
</comment>
<dbReference type="SUPFAM" id="SSF50182">
    <property type="entry name" value="Sm-like ribonucleoproteins"/>
    <property type="match status" value="1"/>
</dbReference>
<dbReference type="Proteomes" id="UP000525027">
    <property type="component" value="Unassembled WGS sequence"/>
</dbReference>
<dbReference type="EMBL" id="DURU01000097">
    <property type="protein sequence ID" value="HHZ04479.1"/>
    <property type="molecule type" value="Genomic_DNA"/>
</dbReference>
<dbReference type="AlphaFoldDB" id="A0A7V6ZEG3"/>
<evidence type="ECO:0000256" key="6">
    <source>
        <dbReference type="ARBA" id="ARBA00023136"/>
    </source>
</evidence>
<dbReference type="Gene3D" id="3.30.70.100">
    <property type="match status" value="1"/>
</dbReference>
<feature type="domain" description="Mechanosensitive ion channel MscS C-terminal" evidence="9">
    <location>
        <begin position="251"/>
        <end position="335"/>
    </location>
</feature>
<feature type="transmembrane region" description="Helical" evidence="7">
    <location>
        <begin position="158"/>
        <end position="180"/>
    </location>
</feature>
<dbReference type="InterPro" id="IPR049278">
    <property type="entry name" value="MS_channel_C"/>
</dbReference>
<proteinExistence type="inferred from homology"/>
<evidence type="ECO:0000256" key="7">
    <source>
        <dbReference type="SAM" id="Phobius"/>
    </source>
</evidence>
<dbReference type="SUPFAM" id="SSF82861">
    <property type="entry name" value="Mechanosensitive channel protein MscS (YggB), transmembrane region"/>
    <property type="match status" value="1"/>
</dbReference>
<evidence type="ECO:0000256" key="2">
    <source>
        <dbReference type="ARBA" id="ARBA00008017"/>
    </source>
</evidence>
<reference evidence="11 12" key="1">
    <citation type="journal article" date="2020" name="Biotechnol. Biofuels">
        <title>New insights from the biogas microbiome by comprehensive genome-resolved metagenomics of nearly 1600 species originating from multiple anaerobic digesters.</title>
        <authorList>
            <person name="Campanaro S."/>
            <person name="Treu L."/>
            <person name="Rodriguez-R L.M."/>
            <person name="Kovalovszki A."/>
            <person name="Ziels R.M."/>
            <person name="Maus I."/>
            <person name="Zhu X."/>
            <person name="Kougias P.G."/>
            <person name="Basile A."/>
            <person name="Luo G."/>
            <person name="Schluter A."/>
            <person name="Konstantinidis K.T."/>
            <person name="Angelidaki I."/>
        </authorList>
    </citation>
    <scope>NUCLEOTIDE SEQUENCE [LARGE SCALE GENOMIC DNA]</scope>
    <source>
        <strain evidence="11">AS25fmACSIPFO_94</strain>
    </source>
</reference>
<dbReference type="Pfam" id="PF21082">
    <property type="entry name" value="MS_channel_3rd"/>
    <property type="match status" value="1"/>
</dbReference>
<dbReference type="GO" id="GO:0005886">
    <property type="term" value="C:plasma membrane"/>
    <property type="evidence" value="ECO:0007669"/>
    <property type="project" value="UniProtKB-SubCell"/>
</dbReference>
<organism evidence="11 12">
    <name type="scientific">Acetomicrobium hydrogeniformans</name>
    <dbReference type="NCBI Taxonomy" id="649746"/>
    <lineage>
        <taxon>Bacteria</taxon>
        <taxon>Thermotogati</taxon>
        <taxon>Synergistota</taxon>
        <taxon>Synergistia</taxon>
        <taxon>Synergistales</taxon>
        <taxon>Acetomicrobiaceae</taxon>
        <taxon>Acetomicrobium</taxon>
    </lineage>
</organism>
<dbReference type="InterPro" id="IPR011014">
    <property type="entry name" value="MscS_channel_TM-2"/>
</dbReference>
<dbReference type="PANTHER" id="PTHR30566">
    <property type="entry name" value="YNAI-RELATED MECHANOSENSITIVE ION CHANNEL"/>
    <property type="match status" value="1"/>
</dbReference>
<feature type="domain" description="Mechanosensitive ion channel transmembrane helices 2/3" evidence="10">
    <location>
        <begin position="139"/>
        <end position="177"/>
    </location>
</feature>
<dbReference type="Gene3D" id="1.10.287.1260">
    <property type="match status" value="1"/>
</dbReference>
<comment type="subcellular location">
    <subcellularLocation>
        <location evidence="1">Cell membrane</location>
        <topology evidence="1">Multi-pass membrane protein</topology>
    </subcellularLocation>
</comment>